<proteinExistence type="predicted"/>
<organism evidence="1 2">
    <name type="scientific">Oryza meyeriana var. granulata</name>
    <dbReference type="NCBI Taxonomy" id="110450"/>
    <lineage>
        <taxon>Eukaryota</taxon>
        <taxon>Viridiplantae</taxon>
        <taxon>Streptophyta</taxon>
        <taxon>Embryophyta</taxon>
        <taxon>Tracheophyta</taxon>
        <taxon>Spermatophyta</taxon>
        <taxon>Magnoliopsida</taxon>
        <taxon>Liliopsida</taxon>
        <taxon>Poales</taxon>
        <taxon>Poaceae</taxon>
        <taxon>BOP clade</taxon>
        <taxon>Oryzoideae</taxon>
        <taxon>Oryzeae</taxon>
        <taxon>Oryzinae</taxon>
        <taxon>Oryza</taxon>
        <taxon>Oryza meyeriana</taxon>
    </lineage>
</organism>
<evidence type="ECO:0000313" key="1">
    <source>
        <dbReference type="EMBL" id="KAF0893689.1"/>
    </source>
</evidence>
<dbReference type="EMBL" id="SPHZ02000011">
    <property type="protein sequence ID" value="KAF0893689.1"/>
    <property type="molecule type" value="Genomic_DNA"/>
</dbReference>
<protein>
    <submittedName>
        <fullName evidence="1">Uncharacterized protein</fullName>
    </submittedName>
</protein>
<keyword evidence="2" id="KW-1185">Reference proteome</keyword>
<dbReference type="Proteomes" id="UP000479710">
    <property type="component" value="Unassembled WGS sequence"/>
</dbReference>
<name>A0A6G1C0A6_9ORYZ</name>
<gene>
    <name evidence="1" type="ORF">E2562_029188</name>
</gene>
<sequence length="55" mass="6164">RVKYKCVGVYLAGVFPYSLCRPAVRPKPHCLGLSFAKACFCFVRTVGLKLDCPRE</sequence>
<reference evidence="1 2" key="1">
    <citation type="submission" date="2019-11" db="EMBL/GenBank/DDBJ databases">
        <title>Whole genome sequence of Oryza granulata.</title>
        <authorList>
            <person name="Li W."/>
        </authorList>
    </citation>
    <scope>NUCLEOTIDE SEQUENCE [LARGE SCALE GENOMIC DNA]</scope>
    <source>
        <strain evidence="2">cv. Menghai</strain>
        <tissue evidence="1">Leaf</tissue>
    </source>
</reference>
<feature type="non-terminal residue" evidence="1">
    <location>
        <position position="55"/>
    </location>
</feature>
<accession>A0A6G1C0A6</accession>
<evidence type="ECO:0000313" key="2">
    <source>
        <dbReference type="Proteomes" id="UP000479710"/>
    </source>
</evidence>
<feature type="non-terminal residue" evidence="1">
    <location>
        <position position="1"/>
    </location>
</feature>
<comment type="caution">
    <text evidence="1">The sequence shown here is derived from an EMBL/GenBank/DDBJ whole genome shotgun (WGS) entry which is preliminary data.</text>
</comment>
<dbReference type="AlphaFoldDB" id="A0A6G1C0A6"/>